<organism evidence="5 6">
    <name type="scientific">Saccharococcus thermophilus</name>
    <dbReference type="NCBI Taxonomy" id="29396"/>
    <lineage>
        <taxon>Bacteria</taxon>
        <taxon>Bacillati</taxon>
        <taxon>Bacillota</taxon>
        <taxon>Bacilli</taxon>
        <taxon>Bacillales</taxon>
        <taxon>Anoxybacillaceae</taxon>
        <taxon>Saccharococcus</taxon>
    </lineage>
</organism>
<gene>
    <name evidence="5" type="ORF">BDD39_002339</name>
</gene>
<keyword evidence="2 3" id="KW-0378">Hydrolase</keyword>
<dbReference type="PANTHER" id="PTHR43736">
    <property type="entry name" value="ADP-RIBOSE PYROPHOSPHATASE"/>
    <property type="match status" value="1"/>
</dbReference>
<evidence type="ECO:0000313" key="5">
    <source>
        <dbReference type="EMBL" id="NIK15829.1"/>
    </source>
</evidence>
<dbReference type="EC" id="3.6.1.55" evidence="5"/>
<dbReference type="InterPro" id="IPR020476">
    <property type="entry name" value="Nudix_hydrolase"/>
</dbReference>
<dbReference type="PROSITE" id="PS51462">
    <property type="entry name" value="NUDIX"/>
    <property type="match status" value="1"/>
</dbReference>
<protein>
    <submittedName>
        <fullName evidence="5">8-oxo-dGTP diphosphatase</fullName>
        <ecNumber evidence="5">3.6.1.55</ecNumber>
    </submittedName>
</protein>
<dbReference type="InterPro" id="IPR020084">
    <property type="entry name" value="NUDIX_hydrolase_CS"/>
</dbReference>
<dbReference type="PROSITE" id="PS00893">
    <property type="entry name" value="NUDIX_BOX"/>
    <property type="match status" value="1"/>
</dbReference>
<dbReference type="PANTHER" id="PTHR43736:SF1">
    <property type="entry name" value="DIHYDRONEOPTERIN TRIPHOSPHATE DIPHOSPHATASE"/>
    <property type="match status" value="1"/>
</dbReference>
<dbReference type="GO" id="GO:0035539">
    <property type="term" value="F:8-oxo-7,8-dihydrodeoxyguanosine triphosphate pyrophosphatase activity"/>
    <property type="evidence" value="ECO:0007669"/>
    <property type="project" value="UniProtKB-EC"/>
</dbReference>
<feature type="domain" description="Nudix hydrolase" evidence="4">
    <location>
        <begin position="30"/>
        <end position="176"/>
    </location>
</feature>
<evidence type="ECO:0000256" key="2">
    <source>
        <dbReference type="ARBA" id="ARBA00022801"/>
    </source>
</evidence>
<dbReference type="CDD" id="cd04665">
    <property type="entry name" value="NUDIX_RppH"/>
    <property type="match status" value="1"/>
</dbReference>
<sequence>MNILSYNEKERQAGAGLEIMYTFYDYYGNRVRLSFTDHPFSVHPGHVWIICRYHGQWLLTDHPRRGLEFPGGKVESGETPEQAAIREVKEETGGLIRSLTYIGQYKVEPDMVKNIYFAEIAAMVKQSSYLETNGPVLLPALPENIRTDERFSFMMKDEVLPRALEEIKRRSLSCHERL</sequence>
<name>A0A846MJK5_9BACL</name>
<accession>A0A846MJK5</accession>
<evidence type="ECO:0000313" key="6">
    <source>
        <dbReference type="Proteomes" id="UP000532769"/>
    </source>
</evidence>
<reference evidence="5 6" key="1">
    <citation type="submission" date="2020-03" db="EMBL/GenBank/DDBJ databases">
        <title>Genomic Encyclopedia of Archaeal and Bacterial Type Strains, Phase II (KMG-II): from individual species to whole genera.</title>
        <authorList>
            <person name="Goeker M."/>
        </authorList>
    </citation>
    <scope>NUCLEOTIDE SEQUENCE [LARGE SCALE GENOMIC DNA]</scope>
    <source>
        <strain evidence="5 6">DSM 4749</strain>
    </source>
</reference>
<dbReference type="Proteomes" id="UP000532769">
    <property type="component" value="Unassembled WGS sequence"/>
</dbReference>
<evidence type="ECO:0000256" key="1">
    <source>
        <dbReference type="ARBA" id="ARBA00005582"/>
    </source>
</evidence>
<dbReference type="AlphaFoldDB" id="A0A846MJK5"/>
<comment type="caution">
    <text evidence="5">The sequence shown here is derived from an EMBL/GenBank/DDBJ whole genome shotgun (WGS) entry which is preliminary data.</text>
</comment>
<comment type="similarity">
    <text evidence="1 3">Belongs to the Nudix hydrolase family.</text>
</comment>
<evidence type="ECO:0000259" key="4">
    <source>
        <dbReference type="PROSITE" id="PS51462"/>
    </source>
</evidence>
<dbReference type="InterPro" id="IPR015797">
    <property type="entry name" value="NUDIX_hydrolase-like_dom_sf"/>
</dbReference>
<keyword evidence="6" id="KW-1185">Reference proteome</keyword>
<dbReference type="InterPro" id="IPR014078">
    <property type="entry name" value="Nudix_YtkD"/>
</dbReference>
<evidence type="ECO:0000256" key="3">
    <source>
        <dbReference type="RuleBase" id="RU003476"/>
    </source>
</evidence>
<dbReference type="NCBIfam" id="TIGR02705">
    <property type="entry name" value="nudix_YtkD"/>
    <property type="match status" value="1"/>
</dbReference>
<proteinExistence type="inferred from homology"/>
<dbReference type="Pfam" id="PF00293">
    <property type="entry name" value="NUDIX"/>
    <property type="match status" value="1"/>
</dbReference>
<dbReference type="InterPro" id="IPR000086">
    <property type="entry name" value="NUDIX_hydrolase_dom"/>
</dbReference>
<dbReference type="Gene3D" id="3.90.79.10">
    <property type="entry name" value="Nucleoside Triphosphate Pyrophosphohydrolase"/>
    <property type="match status" value="1"/>
</dbReference>
<dbReference type="SUPFAM" id="SSF55811">
    <property type="entry name" value="Nudix"/>
    <property type="match status" value="1"/>
</dbReference>
<dbReference type="EMBL" id="JAASRS010000001">
    <property type="protein sequence ID" value="NIK15829.1"/>
    <property type="molecule type" value="Genomic_DNA"/>
</dbReference>
<dbReference type="PRINTS" id="PR00502">
    <property type="entry name" value="NUDIXFAMILY"/>
</dbReference>